<comment type="function">
    <text evidence="3">IF-3 binds to the 30S ribosomal subunit and shifts the equilibrium between 70S ribosomes and their 50S and 30S subunits in favor of the free subunits, thus enhancing the availability of 30S subunits on which protein synthesis initiation begins.</text>
</comment>
<comment type="similarity">
    <text evidence="3">Belongs to the IF-3 family.</text>
</comment>
<evidence type="ECO:0000256" key="1">
    <source>
        <dbReference type="ARBA" id="ARBA00022540"/>
    </source>
</evidence>
<dbReference type="GO" id="GO:0003743">
    <property type="term" value="F:translation initiation factor activity"/>
    <property type="evidence" value="ECO:0007669"/>
    <property type="project" value="UniProtKB-UniRule"/>
</dbReference>
<dbReference type="PANTHER" id="PTHR10938:SF0">
    <property type="entry name" value="TRANSLATION INITIATION FACTOR IF-3, MITOCHONDRIAL"/>
    <property type="match status" value="1"/>
</dbReference>
<evidence type="ECO:0000313" key="7">
    <source>
        <dbReference type="EMBL" id="WAG60612.1"/>
    </source>
</evidence>
<sequence length="175" mass="19957">MKIISKNKNFMMNEEIRDKEIRVIAADGSALGILDTKDAIKLAEDSDLDLVMMSPTAKPPVCRIMDIGKFEYEKQKKEKEAKKKQKVVTLKEIRLSATIQDHDISIKASNAKKFLLDEDKVKITVRFRGREIENSKAGHKILRSFVEKIGDVYIVEKPARQEGRNMIMILAPKKA</sequence>
<dbReference type="Pfam" id="PF05198">
    <property type="entry name" value="IF3_N"/>
    <property type="match status" value="1"/>
</dbReference>
<organism evidence="7 8">
    <name type="scientific">Clostridium estertheticum</name>
    <dbReference type="NCBI Taxonomy" id="238834"/>
    <lineage>
        <taxon>Bacteria</taxon>
        <taxon>Bacillati</taxon>
        <taxon>Bacillota</taxon>
        <taxon>Clostridia</taxon>
        <taxon>Eubacteriales</taxon>
        <taxon>Clostridiaceae</taxon>
        <taxon>Clostridium</taxon>
    </lineage>
</organism>
<dbReference type="NCBIfam" id="TIGR00168">
    <property type="entry name" value="infC"/>
    <property type="match status" value="1"/>
</dbReference>
<dbReference type="InterPro" id="IPR001288">
    <property type="entry name" value="Translation_initiation_fac_3"/>
</dbReference>
<comment type="subunit">
    <text evidence="3">Monomer.</text>
</comment>
<name>A0AA47EI23_9CLOT</name>
<dbReference type="GO" id="GO:0043022">
    <property type="term" value="F:ribosome binding"/>
    <property type="evidence" value="ECO:0007669"/>
    <property type="project" value="UniProtKB-ARBA"/>
</dbReference>
<keyword evidence="1 3" id="KW-0396">Initiation factor</keyword>
<evidence type="ECO:0000256" key="3">
    <source>
        <dbReference type="HAMAP-Rule" id="MF_00080"/>
    </source>
</evidence>
<evidence type="ECO:0000313" key="8">
    <source>
        <dbReference type="Proteomes" id="UP001164733"/>
    </source>
</evidence>
<gene>
    <name evidence="3 7" type="primary">infC</name>
    <name evidence="7" type="ORF">LL038_24375</name>
</gene>
<evidence type="ECO:0000256" key="4">
    <source>
        <dbReference type="NCBIfam" id="TIGR00168"/>
    </source>
</evidence>
<dbReference type="FunFam" id="3.30.110.10:FF:000001">
    <property type="entry name" value="Translation initiation factor IF-3"/>
    <property type="match status" value="1"/>
</dbReference>
<dbReference type="RefSeq" id="WP_216123996.1">
    <property type="nucleotide sequence ID" value="NZ_CP086239.1"/>
</dbReference>
<dbReference type="GO" id="GO:0016020">
    <property type="term" value="C:membrane"/>
    <property type="evidence" value="ECO:0007669"/>
    <property type="project" value="TreeGrafter"/>
</dbReference>
<dbReference type="GO" id="GO:0005829">
    <property type="term" value="C:cytosol"/>
    <property type="evidence" value="ECO:0007669"/>
    <property type="project" value="TreeGrafter"/>
</dbReference>
<dbReference type="InterPro" id="IPR019814">
    <property type="entry name" value="Translation_initiation_fac_3_N"/>
</dbReference>
<dbReference type="GO" id="GO:0032790">
    <property type="term" value="P:ribosome disassembly"/>
    <property type="evidence" value="ECO:0007669"/>
    <property type="project" value="TreeGrafter"/>
</dbReference>
<dbReference type="Pfam" id="PF00707">
    <property type="entry name" value="IF3_C"/>
    <property type="match status" value="1"/>
</dbReference>
<feature type="domain" description="Translation initiation factor 3 N-terminal" evidence="6">
    <location>
        <begin position="12"/>
        <end position="81"/>
    </location>
</feature>
<evidence type="ECO:0000259" key="5">
    <source>
        <dbReference type="Pfam" id="PF00707"/>
    </source>
</evidence>
<keyword evidence="3" id="KW-0963">Cytoplasm</keyword>
<proteinExistence type="inferred from homology"/>
<feature type="domain" description="Translation initiation factor 3 C-terminal" evidence="5">
    <location>
        <begin position="88"/>
        <end position="173"/>
    </location>
</feature>
<keyword evidence="2 3" id="KW-0648">Protein biosynthesis</keyword>
<dbReference type="Proteomes" id="UP001164733">
    <property type="component" value="Chromosome"/>
</dbReference>
<dbReference type="HAMAP" id="MF_00080">
    <property type="entry name" value="IF_3"/>
    <property type="match status" value="1"/>
</dbReference>
<dbReference type="AlphaFoldDB" id="A0AA47EI23"/>
<comment type="subcellular location">
    <subcellularLocation>
        <location evidence="3">Cytoplasm</location>
    </subcellularLocation>
</comment>
<dbReference type="EMBL" id="CP086239">
    <property type="protein sequence ID" value="WAG60612.1"/>
    <property type="molecule type" value="Genomic_DNA"/>
</dbReference>
<dbReference type="InterPro" id="IPR019815">
    <property type="entry name" value="Translation_initiation_fac_3_C"/>
</dbReference>
<reference evidence="7" key="1">
    <citation type="submission" date="2021-11" db="EMBL/GenBank/DDBJ databases">
        <title>Clostridia strains as spoilage organisms.</title>
        <authorList>
            <person name="Wambui J."/>
            <person name="Stevens M.J.A."/>
            <person name="Stephan R."/>
        </authorList>
    </citation>
    <scope>NUCLEOTIDE SEQUENCE</scope>
    <source>
        <strain evidence="7">CF009</strain>
    </source>
</reference>
<dbReference type="FunFam" id="3.10.20.80:FF:000001">
    <property type="entry name" value="Translation initiation factor IF-3"/>
    <property type="match status" value="1"/>
</dbReference>
<protein>
    <recommendedName>
        <fullName evidence="3 4">Translation initiation factor IF-3</fullName>
    </recommendedName>
</protein>
<dbReference type="PANTHER" id="PTHR10938">
    <property type="entry name" value="TRANSLATION INITIATION FACTOR IF-3"/>
    <property type="match status" value="1"/>
</dbReference>
<accession>A0AA47EI23</accession>
<evidence type="ECO:0000256" key="2">
    <source>
        <dbReference type="ARBA" id="ARBA00022917"/>
    </source>
</evidence>
<evidence type="ECO:0000259" key="6">
    <source>
        <dbReference type="Pfam" id="PF05198"/>
    </source>
</evidence>